<proteinExistence type="predicted"/>
<evidence type="ECO:0000256" key="1">
    <source>
        <dbReference type="SAM" id="MobiDB-lite"/>
    </source>
</evidence>
<sequence length="530" mass="57052">MSRRALWPCATSAGFLPSVPTTTARMPPPRWKRLSPAPPPPTGSRPLRPTGPVTCIGSRWTAPCPPAPSCASAPSAVPPATGPKPLAPRCCGATALCGEGCPPRVRTLSRRGPTSRRGAARAQKLSRPAGSDRPAVLGCSREQRERGAAVIAVGDVMNMRAFDRIWLAAPCEGAASREVVGVGTLDHEPFTGSYDLFERGEFIFTTLGFAAMHPDLAEEALLALIERDVAAVAVKPVALRALPEKVVAASAERGVPVFFYEGRYMERVIADLMNALDDDAAEWERNHLIDLMLAPSDEQAVRSTFFTIAGVTGATIQCLAIQAVTEDDASLRALQKVVEGVLAAYGDRWSDVERTFVCRYRAMILGFVSFKRPPLKAIAISDADLAKCIATAGPLVCGISQEVSLGEGDLALRQAMAALRTAHVEGGIVRWTTLRFDAFRAAARTDRLYARSADLMRSLLFDYDAEHDSDLGVTAQAFAAACGEVSRTAEALFQHPNTVRYRLKKIKEVLAVQDLTDRELAALLQLVYLA</sequence>
<dbReference type="AlphaFoldDB" id="A0A6N8JNS9"/>
<comment type="caution">
    <text evidence="3">The sequence shown here is derived from an EMBL/GenBank/DDBJ whole genome shotgun (WGS) entry which is preliminary data.</text>
</comment>
<name>A0A6N8JNS9_9ACTN</name>
<dbReference type="Pfam" id="PF13556">
    <property type="entry name" value="HTH_30"/>
    <property type="match status" value="1"/>
</dbReference>
<dbReference type="InterPro" id="IPR051448">
    <property type="entry name" value="CdaR-like_regulators"/>
</dbReference>
<protein>
    <submittedName>
        <fullName evidence="3">PucR family transcriptional regulator</fullName>
    </submittedName>
</protein>
<dbReference type="PANTHER" id="PTHR33744">
    <property type="entry name" value="CARBOHYDRATE DIACID REGULATOR"/>
    <property type="match status" value="1"/>
</dbReference>
<feature type="domain" description="PucR C-terminal helix-turn-helix" evidence="2">
    <location>
        <begin position="474"/>
        <end position="528"/>
    </location>
</feature>
<evidence type="ECO:0000259" key="2">
    <source>
        <dbReference type="Pfam" id="PF13556"/>
    </source>
</evidence>
<dbReference type="EMBL" id="WSRR01000006">
    <property type="protein sequence ID" value="MVX60689.1"/>
    <property type="molecule type" value="Genomic_DNA"/>
</dbReference>
<dbReference type="InterPro" id="IPR042070">
    <property type="entry name" value="PucR_C-HTH_sf"/>
</dbReference>
<keyword evidence="4" id="KW-1185">Reference proteome</keyword>
<reference evidence="3 4" key="1">
    <citation type="submission" date="2019-12" db="EMBL/GenBank/DDBJ databases">
        <title>Microbes associate with the intestines of laboratory mice.</title>
        <authorList>
            <person name="Navarre W."/>
            <person name="Wong E."/>
        </authorList>
    </citation>
    <scope>NUCLEOTIDE SEQUENCE [LARGE SCALE GENOMIC DNA]</scope>
    <source>
        <strain evidence="3 4">NM66_B29</strain>
    </source>
</reference>
<evidence type="ECO:0000313" key="3">
    <source>
        <dbReference type="EMBL" id="MVX60689.1"/>
    </source>
</evidence>
<dbReference type="Gene3D" id="1.10.10.2840">
    <property type="entry name" value="PucR C-terminal helix-turn-helix domain"/>
    <property type="match status" value="1"/>
</dbReference>
<gene>
    <name evidence="3" type="ORF">GKZ27_04340</name>
</gene>
<accession>A0A6N8JNS9</accession>
<feature type="region of interest" description="Disordered" evidence="1">
    <location>
        <begin position="108"/>
        <end position="135"/>
    </location>
</feature>
<dbReference type="Proteomes" id="UP000463388">
    <property type="component" value="Unassembled WGS sequence"/>
</dbReference>
<organism evidence="3 4">
    <name type="scientific">Adlercreutzia mucosicola</name>
    <dbReference type="NCBI Taxonomy" id="580026"/>
    <lineage>
        <taxon>Bacteria</taxon>
        <taxon>Bacillati</taxon>
        <taxon>Actinomycetota</taxon>
        <taxon>Coriobacteriia</taxon>
        <taxon>Eggerthellales</taxon>
        <taxon>Eggerthellaceae</taxon>
        <taxon>Adlercreutzia</taxon>
    </lineage>
</organism>
<dbReference type="PANTHER" id="PTHR33744:SF17">
    <property type="entry name" value="CONSERVED PROTEIN"/>
    <property type="match status" value="1"/>
</dbReference>
<evidence type="ECO:0000313" key="4">
    <source>
        <dbReference type="Proteomes" id="UP000463388"/>
    </source>
</evidence>
<dbReference type="InterPro" id="IPR025736">
    <property type="entry name" value="PucR_C-HTH_dom"/>
</dbReference>
<feature type="region of interest" description="Disordered" evidence="1">
    <location>
        <begin position="18"/>
        <end position="50"/>
    </location>
</feature>